<dbReference type="PRINTS" id="PR00038">
    <property type="entry name" value="HTHLUXR"/>
</dbReference>
<dbReference type="PROSITE" id="PS50043">
    <property type="entry name" value="HTH_LUXR_2"/>
    <property type="match status" value="1"/>
</dbReference>
<dbReference type="Proteomes" id="UP001211689">
    <property type="component" value="Unassembled WGS sequence"/>
</dbReference>
<comment type="caution">
    <text evidence="5">The sequence shown here is derived from an EMBL/GenBank/DDBJ whole genome shotgun (WGS) entry which is preliminary data.</text>
</comment>
<proteinExistence type="predicted"/>
<accession>A0ABT4XZ92</accession>
<dbReference type="Gene3D" id="1.10.10.10">
    <property type="entry name" value="Winged helix-like DNA-binding domain superfamily/Winged helix DNA-binding domain"/>
    <property type="match status" value="1"/>
</dbReference>
<evidence type="ECO:0000256" key="3">
    <source>
        <dbReference type="ARBA" id="ARBA00023163"/>
    </source>
</evidence>
<evidence type="ECO:0000256" key="1">
    <source>
        <dbReference type="ARBA" id="ARBA00023015"/>
    </source>
</evidence>
<dbReference type="PANTHER" id="PTHR44688">
    <property type="entry name" value="DNA-BINDING TRANSCRIPTIONAL ACTIVATOR DEVR_DOSR"/>
    <property type="match status" value="1"/>
</dbReference>
<evidence type="ECO:0000313" key="5">
    <source>
        <dbReference type="EMBL" id="MDA8481881.1"/>
    </source>
</evidence>
<dbReference type="RefSeq" id="WP_271469918.1">
    <property type="nucleotide sequence ID" value="NZ_JANEWF010000001.1"/>
</dbReference>
<dbReference type="InterPro" id="IPR027417">
    <property type="entry name" value="P-loop_NTPase"/>
</dbReference>
<sequence>MPRHGQTPHVLPSRLPRLPPAHVPRPRLVEHLAAQDAQLRLLCAPAGFGKSVLINEFLRAQTEPVLVIWLNLAGQALTPEQLLAQLAAELAENVPALPAAQALQQLLAHRGEPVWLVLDDYPGHPPAGLDDCIDQLLARALPDLRLLVSVRQRPAWNLPRLLLAGELLELDATQLAFDRQQHEQLVEQLAPRTSAALREELWQETEGWCAGVRLHLSAKAPTSASGNHCWLRDYLDHELLNRLSPEEANCLFALAHLPKVSAELCQHLWEDSDGAGLFERLLARQAFCMPLDEHGTWYRVLPAVARALRHRISEAAATRLHLSACRMFIAAGQVEDAIEQALCAGQPEAAANYLERLGQEWLTGEQHLAHLLAWRARLPAALLESTPRLLSLNAWGLLISWRLDEAEACIAKLGHFLPQPTALRNRKLLANWQALHGVLTALRGQSVANAQLHCREALEYLPEHDWMPILFCYSSLARVAMASGAPEEAQPHLHKALEIARRQGSLLFEVLLNLDRIRLLLLRGEFGRAQTLLEQSFALIGRRKQVDSLMLGRLHLIQAELHLIADRPDEAERALRTGLEQAHECQDPFALHGFLGLAELRARRGQFDEAYQELREAERQMHCRQVWRYAYSGVLNLQGMRVLARQGRWERIEPVALRIQRYFEGDCRWMAPLDYPTLPLRNQLLLARAQLESGRAEEAEVMLQTLLEHCQALQFVPLACEVQLALATTWHALGHAEASQLQRQALEQAERLGMQCLLRDYPRCDSAGSVDNDQGSLLSQRERAVLQLLAEGFSNQEIGGYLFISVNTVKTHTKKINSKLGVKRRTQAVMRAKTLGLLV</sequence>
<dbReference type="PANTHER" id="PTHR44688:SF16">
    <property type="entry name" value="DNA-BINDING TRANSCRIPTIONAL ACTIVATOR DEVR_DOSR"/>
    <property type="match status" value="1"/>
</dbReference>
<dbReference type="SMART" id="SM00421">
    <property type="entry name" value="HTH_LUXR"/>
    <property type="match status" value="1"/>
</dbReference>
<dbReference type="Gene3D" id="3.40.50.300">
    <property type="entry name" value="P-loop containing nucleotide triphosphate hydrolases"/>
    <property type="match status" value="1"/>
</dbReference>
<dbReference type="SUPFAM" id="SSF48452">
    <property type="entry name" value="TPR-like"/>
    <property type="match status" value="1"/>
</dbReference>
<dbReference type="InterPro" id="IPR036388">
    <property type="entry name" value="WH-like_DNA-bd_sf"/>
</dbReference>
<evidence type="ECO:0000259" key="4">
    <source>
        <dbReference type="PROSITE" id="PS50043"/>
    </source>
</evidence>
<dbReference type="SUPFAM" id="SSF46894">
    <property type="entry name" value="C-terminal effector domain of the bipartite response regulators"/>
    <property type="match status" value="1"/>
</dbReference>
<protein>
    <submittedName>
        <fullName evidence="5">LuxR C-terminal-related transcriptional regulator</fullName>
    </submittedName>
</protein>
<dbReference type="EMBL" id="JANEWF010000001">
    <property type="protein sequence ID" value="MDA8481881.1"/>
    <property type="molecule type" value="Genomic_DNA"/>
</dbReference>
<feature type="domain" description="HTH luxR-type" evidence="4">
    <location>
        <begin position="771"/>
        <end position="836"/>
    </location>
</feature>
<dbReference type="CDD" id="cd06170">
    <property type="entry name" value="LuxR_C_like"/>
    <property type="match status" value="1"/>
</dbReference>
<dbReference type="Gene3D" id="1.25.40.10">
    <property type="entry name" value="Tetratricopeptide repeat domain"/>
    <property type="match status" value="1"/>
</dbReference>
<dbReference type="InterPro" id="IPR059106">
    <property type="entry name" value="WHD_MalT"/>
</dbReference>
<dbReference type="InterPro" id="IPR000792">
    <property type="entry name" value="Tscrpt_reg_LuxR_C"/>
</dbReference>
<reference evidence="5 6" key="1">
    <citation type="submission" date="2022-07" db="EMBL/GenBank/DDBJ databases">
        <title>Genome Analysis of Selected Gammaproteobacteria from Nigerian Food snails.</title>
        <authorList>
            <person name="Okafor A.C."/>
        </authorList>
    </citation>
    <scope>NUCLEOTIDE SEQUENCE [LARGE SCALE GENOMIC DNA]</scope>
    <source>
        <strain evidence="5 6">Awg 2</strain>
    </source>
</reference>
<gene>
    <name evidence="5" type="ORF">NNO07_02275</name>
</gene>
<evidence type="ECO:0000256" key="2">
    <source>
        <dbReference type="ARBA" id="ARBA00023125"/>
    </source>
</evidence>
<dbReference type="InterPro" id="IPR011990">
    <property type="entry name" value="TPR-like_helical_dom_sf"/>
</dbReference>
<name>A0ABT4XZ92_METRE</name>
<dbReference type="Pfam" id="PF25873">
    <property type="entry name" value="WHD_MalT"/>
    <property type="match status" value="1"/>
</dbReference>
<keyword evidence="2" id="KW-0238">DNA-binding</keyword>
<keyword evidence="6" id="KW-1185">Reference proteome</keyword>
<dbReference type="Pfam" id="PF17874">
    <property type="entry name" value="TPR_MalT"/>
    <property type="match status" value="1"/>
</dbReference>
<dbReference type="InterPro" id="IPR041617">
    <property type="entry name" value="TPR_MalT"/>
</dbReference>
<keyword evidence="1" id="KW-0805">Transcription regulation</keyword>
<evidence type="ECO:0000313" key="6">
    <source>
        <dbReference type="Proteomes" id="UP001211689"/>
    </source>
</evidence>
<dbReference type="SUPFAM" id="SSF52540">
    <property type="entry name" value="P-loop containing nucleoside triphosphate hydrolases"/>
    <property type="match status" value="1"/>
</dbReference>
<dbReference type="Pfam" id="PF00196">
    <property type="entry name" value="GerE"/>
    <property type="match status" value="1"/>
</dbReference>
<keyword evidence="3" id="KW-0804">Transcription</keyword>
<dbReference type="InterPro" id="IPR016032">
    <property type="entry name" value="Sig_transdc_resp-reg_C-effctor"/>
</dbReference>
<organism evidence="5 6">
    <name type="scientific">Metapseudomonas resinovorans</name>
    <name type="common">Pseudomonas resinovorans</name>
    <dbReference type="NCBI Taxonomy" id="53412"/>
    <lineage>
        <taxon>Bacteria</taxon>
        <taxon>Pseudomonadati</taxon>
        <taxon>Pseudomonadota</taxon>
        <taxon>Gammaproteobacteria</taxon>
        <taxon>Pseudomonadales</taxon>
        <taxon>Pseudomonadaceae</taxon>
        <taxon>Metapseudomonas</taxon>
    </lineage>
</organism>